<evidence type="ECO:0000256" key="14">
    <source>
        <dbReference type="ARBA" id="ARBA00045757"/>
    </source>
</evidence>
<keyword evidence="11" id="KW-0482">Metalloprotease</keyword>
<dbReference type="Pfam" id="PF00675">
    <property type="entry name" value="Peptidase_M16"/>
    <property type="match status" value="1"/>
</dbReference>
<evidence type="ECO:0000256" key="16">
    <source>
        <dbReference type="SAM" id="Coils"/>
    </source>
</evidence>
<evidence type="ECO:0000259" key="18">
    <source>
        <dbReference type="Pfam" id="PF05193"/>
    </source>
</evidence>
<evidence type="ECO:0000256" key="12">
    <source>
        <dbReference type="ARBA" id="ARBA00023128"/>
    </source>
</evidence>
<evidence type="ECO:0000256" key="15">
    <source>
        <dbReference type="RuleBase" id="RU004447"/>
    </source>
</evidence>
<dbReference type="GO" id="GO:0006627">
    <property type="term" value="P:protein processing involved in protein targeting to mitochondrion"/>
    <property type="evidence" value="ECO:0007669"/>
    <property type="project" value="TreeGrafter"/>
</dbReference>
<keyword evidence="20" id="KW-1185">Reference proteome</keyword>
<evidence type="ECO:0000256" key="6">
    <source>
        <dbReference type="ARBA" id="ARBA00022670"/>
    </source>
</evidence>
<comment type="similarity">
    <text evidence="4 15">Belongs to the peptidase M16 family.</text>
</comment>
<evidence type="ECO:0000256" key="4">
    <source>
        <dbReference type="ARBA" id="ARBA00007261"/>
    </source>
</evidence>
<evidence type="ECO:0000259" key="17">
    <source>
        <dbReference type="Pfam" id="PF00675"/>
    </source>
</evidence>
<evidence type="ECO:0000256" key="7">
    <source>
        <dbReference type="ARBA" id="ARBA00022723"/>
    </source>
</evidence>
<keyword evidence="12" id="KW-0496">Mitochondrion</keyword>
<gene>
    <name evidence="19" type="ORF">INT44_003573</name>
</gene>
<dbReference type="InterPro" id="IPR007863">
    <property type="entry name" value="Peptidase_M16_C"/>
</dbReference>
<dbReference type="PROSITE" id="PS00143">
    <property type="entry name" value="INSULINASE"/>
    <property type="match status" value="1"/>
</dbReference>
<keyword evidence="6" id="KW-0645">Protease</keyword>
<name>A0A8H7PU19_9FUNG</name>
<comment type="subcellular location">
    <subcellularLocation>
        <location evidence="3">Mitochondrion</location>
    </subcellularLocation>
</comment>
<feature type="domain" description="Peptidase M16 N-terminal" evidence="17">
    <location>
        <begin position="101"/>
        <end position="248"/>
    </location>
</feature>
<evidence type="ECO:0000256" key="8">
    <source>
        <dbReference type="ARBA" id="ARBA00022801"/>
    </source>
</evidence>
<comment type="cofactor">
    <cofactor evidence="2">
        <name>Zn(2+)</name>
        <dbReference type="ChEBI" id="CHEBI:29105"/>
    </cofactor>
</comment>
<keyword evidence="8" id="KW-0378">Hydrolase</keyword>
<dbReference type="Pfam" id="PF05193">
    <property type="entry name" value="Peptidase_M16_C"/>
    <property type="match status" value="1"/>
</dbReference>
<evidence type="ECO:0000256" key="10">
    <source>
        <dbReference type="ARBA" id="ARBA00022946"/>
    </source>
</evidence>
<feature type="domain" description="Peptidase M16 C-terminal" evidence="18">
    <location>
        <begin position="253"/>
        <end position="441"/>
    </location>
</feature>
<evidence type="ECO:0000256" key="13">
    <source>
        <dbReference type="ARBA" id="ARBA00031018"/>
    </source>
</evidence>
<dbReference type="InterPro" id="IPR001431">
    <property type="entry name" value="Pept_M16_Zn_BS"/>
</dbReference>
<keyword evidence="7" id="KW-0479">Metal-binding</keyword>
<evidence type="ECO:0000313" key="20">
    <source>
        <dbReference type="Proteomes" id="UP000612746"/>
    </source>
</evidence>
<keyword evidence="10" id="KW-0809">Transit peptide</keyword>
<dbReference type="GO" id="GO:0046872">
    <property type="term" value="F:metal ion binding"/>
    <property type="evidence" value="ECO:0007669"/>
    <property type="project" value="UniProtKB-KW"/>
</dbReference>
<keyword evidence="9" id="KW-0862">Zinc</keyword>
<dbReference type="Gene3D" id="3.30.830.10">
    <property type="entry name" value="Metalloenzyme, LuxS/M16 peptidase-like"/>
    <property type="match status" value="2"/>
</dbReference>
<sequence length="525" mass="58251">MFATACSDGKFLTHRSVPKIDDWFVPNPTSQFLTVPVFLKFIETPFADQTLIVIHMASRLLLSNAFKARTGVAKKFIRPLATATNLFPATRTTTLANGLTVATEENPTAQTATVGVWIDAGSRAENEKNNGAAHFLEHMAFKGTNTRTQRDLELQIENMGAHLNAYTSREQTVYYAKAFKSDVPQAVEILSDILQNSKLEYQAIERERDVILREQEEVDKQLEEVVFDHLHATAFQGQSLGRTILGPKENIQSLTRDDLANYIKTNYSGDRMVLVGAGSVDHDHLVSLAEKNFGNLPCETSQSVGSKVMTGKPKFTGSEIRMRDDTMPQAHIAMAVEGVSWTSPDYFPILVLQSIIGSWDRTLGATGHMSSRLSAVVNKHQLANSFMSFNTSYKDTGLWGIYLISENKTQLDDLIYFTQKEWARLATTVTEGEVERSKMQLKASLLLGLDGSTAIAEDIGRQMLTSSKRMSPHEVEVAVSGITVDDVRRVAKEYLSDKEVAIVGLGPIEALPDYNRVRGFMSDNK</sequence>
<dbReference type="EC" id="3.4.24.64" evidence="5"/>
<evidence type="ECO:0000256" key="9">
    <source>
        <dbReference type="ARBA" id="ARBA00022833"/>
    </source>
</evidence>
<evidence type="ECO:0000313" key="19">
    <source>
        <dbReference type="EMBL" id="KAG2180569.1"/>
    </source>
</evidence>
<comment type="catalytic activity">
    <reaction evidence="1">
        <text>Release of N-terminal transit peptides from precursor proteins imported into the mitochondrion, typically with Arg in position P2.</text>
        <dbReference type="EC" id="3.4.24.64"/>
    </reaction>
</comment>
<dbReference type="AlphaFoldDB" id="A0A8H7PU19"/>
<protein>
    <recommendedName>
        <fullName evidence="5">mitochondrial processing peptidase</fullName>
        <ecNumber evidence="5">3.4.24.64</ecNumber>
    </recommendedName>
    <alternativeName>
        <fullName evidence="13">Beta-MPP</fullName>
    </alternativeName>
</protein>
<evidence type="ECO:0000256" key="1">
    <source>
        <dbReference type="ARBA" id="ARBA00001098"/>
    </source>
</evidence>
<dbReference type="PANTHER" id="PTHR11851:SF149">
    <property type="entry name" value="GH01077P"/>
    <property type="match status" value="1"/>
</dbReference>
<dbReference type="InterPro" id="IPR050361">
    <property type="entry name" value="MPP/UQCRC_Complex"/>
</dbReference>
<dbReference type="SUPFAM" id="SSF63411">
    <property type="entry name" value="LuxS/MPP-like metallohydrolase"/>
    <property type="match status" value="2"/>
</dbReference>
<evidence type="ECO:0000256" key="5">
    <source>
        <dbReference type="ARBA" id="ARBA00012299"/>
    </source>
</evidence>
<reference evidence="19" key="1">
    <citation type="submission" date="2020-12" db="EMBL/GenBank/DDBJ databases">
        <title>Metabolic potential, ecology and presence of endohyphal bacteria is reflected in genomic diversity of Mucoromycotina.</title>
        <authorList>
            <person name="Muszewska A."/>
            <person name="Okrasinska A."/>
            <person name="Steczkiewicz K."/>
            <person name="Drgas O."/>
            <person name="Orlowska M."/>
            <person name="Perlinska-Lenart U."/>
            <person name="Aleksandrzak-Piekarczyk T."/>
            <person name="Szatraj K."/>
            <person name="Zielenkiewicz U."/>
            <person name="Pilsyk S."/>
            <person name="Malc E."/>
            <person name="Mieczkowski P."/>
            <person name="Kruszewska J.S."/>
            <person name="Biernat P."/>
            <person name="Pawlowska J."/>
        </authorList>
    </citation>
    <scope>NUCLEOTIDE SEQUENCE</scope>
    <source>
        <strain evidence="19">WA0000051536</strain>
    </source>
</reference>
<dbReference type="EMBL" id="JAEPRA010000009">
    <property type="protein sequence ID" value="KAG2180569.1"/>
    <property type="molecule type" value="Genomic_DNA"/>
</dbReference>
<dbReference type="FunFam" id="3.30.830.10:FF:000001">
    <property type="entry name" value="Mitochondrial-processing peptidase subunit beta, mitochondrial"/>
    <property type="match status" value="1"/>
</dbReference>
<keyword evidence="16" id="KW-0175">Coiled coil</keyword>
<feature type="coiled-coil region" evidence="16">
    <location>
        <begin position="187"/>
        <end position="224"/>
    </location>
</feature>
<evidence type="ECO:0000256" key="11">
    <source>
        <dbReference type="ARBA" id="ARBA00023049"/>
    </source>
</evidence>
<organism evidence="19 20">
    <name type="scientific">Umbelopsis vinacea</name>
    <dbReference type="NCBI Taxonomy" id="44442"/>
    <lineage>
        <taxon>Eukaryota</taxon>
        <taxon>Fungi</taxon>
        <taxon>Fungi incertae sedis</taxon>
        <taxon>Mucoromycota</taxon>
        <taxon>Mucoromycotina</taxon>
        <taxon>Umbelopsidomycetes</taxon>
        <taxon>Umbelopsidales</taxon>
        <taxon>Umbelopsidaceae</taxon>
        <taxon>Umbelopsis</taxon>
    </lineage>
</organism>
<dbReference type="GO" id="GO:0004222">
    <property type="term" value="F:metalloendopeptidase activity"/>
    <property type="evidence" value="ECO:0007669"/>
    <property type="project" value="UniProtKB-EC"/>
</dbReference>
<evidence type="ECO:0000256" key="2">
    <source>
        <dbReference type="ARBA" id="ARBA00001947"/>
    </source>
</evidence>
<comment type="function">
    <text evidence="14">Catalytic subunit of the essential mitochondrial processing protease (MPP), which cleaves the mitochondrial sequence off newly imported precursors proteins. Preferentially, cleaves after an arginine at position P2.</text>
</comment>
<comment type="caution">
    <text evidence="19">The sequence shown here is derived from an EMBL/GenBank/DDBJ whole genome shotgun (WGS) entry which is preliminary data.</text>
</comment>
<dbReference type="InterPro" id="IPR011249">
    <property type="entry name" value="Metalloenz_LuxS/M16"/>
</dbReference>
<accession>A0A8H7PU19</accession>
<dbReference type="PANTHER" id="PTHR11851">
    <property type="entry name" value="METALLOPROTEASE"/>
    <property type="match status" value="1"/>
</dbReference>
<dbReference type="FunFam" id="3.30.830.10:FF:000002">
    <property type="entry name" value="Mitochondrial-processing peptidase subunit beta"/>
    <property type="match status" value="1"/>
</dbReference>
<dbReference type="Proteomes" id="UP000612746">
    <property type="component" value="Unassembled WGS sequence"/>
</dbReference>
<dbReference type="GO" id="GO:0005759">
    <property type="term" value="C:mitochondrial matrix"/>
    <property type="evidence" value="ECO:0007669"/>
    <property type="project" value="UniProtKB-ARBA"/>
</dbReference>
<proteinExistence type="inferred from homology"/>
<dbReference type="OrthoDB" id="10251424at2759"/>
<evidence type="ECO:0000256" key="3">
    <source>
        <dbReference type="ARBA" id="ARBA00004173"/>
    </source>
</evidence>
<dbReference type="InterPro" id="IPR011765">
    <property type="entry name" value="Pept_M16_N"/>
</dbReference>